<accession>A0AAV4WSE0</accession>
<evidence type="ECO:0000313" key="2">
    <source>
        <dbReference type="Proteomes" id="UP001054837"/>
    </source>
</evidence>
<keyword evidence="2" id="KW-1185">Reference proteome</keyword>
<protein>
    <submittedName>
        <fullName evidence="1">Uncharacterized protein</fullName>
    </submittedName>
</protein>
<reference evidence="1 2" key="1">
    <citation type="submission" date="2021-06" db="EMBL/GenBank/DDBJ databases">
        <title>Caerostris darwini draft genome.</title>
        <authorList>
            <person name="Kono N."/>
            <person name="Arakawa K."/>
        </authorList>
    </citation>
    <scope>NUCLEOTIDE SEQUENCE [LARGE SCALE GENOMIC DNA]</scope>
</reference>
<organism evidence="1 2">
    <name type="scientific">Caerostris darwini</name>
    <dbReference type="NCBI Taxonomy" id="1538125"/>
    <lineage>
        <taxon>Eukaryota</taxon>
        <taxon>Metazoa</taxon>
        <taxon>Ecdysozoa</taxon>
        <taxon>Arthropoda</taxon>
        <taxon>Chelicerata</taxon>
        <taxon>Arachnida</taxon>
        <taxon>Araneae</taxon>
        <taxon>Araneomorphae</taxon>
        <taxon>Entelegynae</taxon>
        <taxon>Araneoidea</taxon>
        <taxon>Araneidae</taxon>
        <taxon>Caerostris</taxon>
    </lineage>
</organism>
<dbReference type="Proteomes" id="UP001054837">
    <property type="component" value="Unassembled WGS sequence"/>
</dbReference>
<sequence>MAPSGIFCSEQPSSPISTPTYIIVLRAIIRSLHPTANSIHCIESIYTNPSLYSCSHVYLKIDCVQSLLLQPYSGLKLVIAREDKNLFITTIGKYQTVPVDRLKPAFFLSDNTAVCGDDKQKTLSATHDLSVTKDSFSGLLSLAPSTDNTELSNKSGMFTNLPSFAQKTVTRSCRHIYVHIIVFKC</sequence>
<dbReference type="AlphaFoldDB" id="A0AAV4WSE0"/>
<gene>
    <name evidence="1" type="primary">AVEN_60468_1</name>
    <name evidence="1" type="ORF">CDAR_426111</name>
</gene>
<evidence type="ECO:0000313" key="1">
    <source>
        <dbReference type="EMBL" id="GIY85442.1"/>
    </source>
</evidence>
<dbReference type="EMBL" id="BPLQ01015049">
    <property type="protein sequence ID" value="GIY85442.1"/>
    <property type="molecule type" value="Genomic_DNA"/>
</dbReference>
<comment type="caution">
    <text evidence="1">The sequence shown here is derived from an EMBL/GenBank/DDBJ whole genome shotgun (WGS) entry which is preliminary data.</text>
</comment>
<name>A0AAV4WSE0_9ARAC</name>
<proteinExistence type="predicted"/>